<dbReference type="Gene3D" id="3.40.50.2000">
    <property type="entry name" value="Glycogen Phosphorylase B"/>
    <property type="match status" value="2"/>
</dbReference>
<proteinExistence type="inferred from homology"/>
<evidence type="ECO:0000313" key="7">
    <source>
        <dbReference type="Proteomes" id="UP000776629"/>
    </source>
</evidence>
<dbReference type="SUPFAM" id="SSF53756">
    <property type="entry name" value="UDP-Glycosyltransferase/glycogen phosphorylase"/>
    <property type="match status" value="1"/>
</dbReference>
<evidence type="ECO:0000259" key="5">
    <source>
        <dbReference type="Pfam" id="PF02350"/>
    </source>
</evidence>
<dbReference type="Pfam" id="PF02350">
    <property type="entry name" value="Epimerase_2"/>
    <property type="match status" value="1"/>
</dbReference>
<dbReference type="CDD" id="cd03786">
    <property type="entry name" value="GTB_UDP-GlcNAc_2-Epimerase"/>
    <property type="match status" value="1"/>
</dbReference>
<dbReference type="InterPro" id="IPR003331">
    <property type="entry name" value="UDP_GlcNAc_Epimerase_2_dom"/>
</dbReference>
<feature type="domain" description="UDP-N-acetylglucosamine 2-epimerase" evidence="5">
    <location>
        <begin position="27"/>
        <end position="367"/>
    </location>
</feature>
<comment type="caution">
    <text evidence="6">The sequence shown here is derived from an EMBL/GenBank/DDBJ whole genome shotgun (WGS) entry which is preliminary data.</text>
</comment>
<evidence type="ECO:0000256" key="4">
    <source>
        <dbReference type="RuleBase" id="RU003513"/>
    </source>
</evidence>
<organism evidence="6 7">
    <name type="scientific">Limosilactobacillus alvi</name>
    <dbReference type="NCBI Taxonomy" id="990412"/>
    <lineage>
        <taxon>Bacteria</taxon>
        <taxon>Bacillati</taxon>
        <taxon>Bacillota</taxon>
        <taxon>Bacilli</taxon>
        <taxon>Lactobacillales</taxon>
        <taxon>Lactobacillaceae</taxon>
        <taxon>Limosilactobacillus</taxon>
    </lineage>
</organism>
<dbReference type="RefSeq" id="WP_204775833.1">
    <property type="nucleotide sequence ID" value="NZ_JACJJQ010000002.1"/>
</dbReference>
<evidence type="ECO:0000256" key="3">
    <source>
        <dbReference type="ARBA" id="ARBA00038858"/>
    </source>
</evidence>
<evidence type="ECO:0000256" key="2">
    <source>
        <dbReference type="ARBA" id="ARBA00038209"/>
    </source>
</evidence>
<gene>
    <name evidence="6" type="primary">wecB</name>
    <name evidence="6" type="ORF">H5993_00715</name>
</gene>
<keyword evidence="1 4" id="KW-0413">Isomerase</keyword>
<dbReference type="Proteomes" id="UP000776629">
    <property type="component" value="Unassembled WGS sequence"/>
</dbReference>
<sequence length="373" mass="41758">MANLKVMIPLSTRAGVIKFAPVIKAMQADQVNFEPVIVVASQKYQQLHAVLNYFGLKPDFELNVDPVNERGKLDELSRLLHNLQTVVNAAQPDIMLTLGDTIVTLAASLSAFYCHLPVAHIEAGLRTFDKHEPFPDEMHRQLTDALTDLYFAPTEAAKENLLFEHQEETQIVVTGNPIVDVVQDEYDPKYASALLAGLPDHCRIILLTMGRIENTGLPMERVLRTMRDIVETNPDVELICPLPLDSQSFSLAEQLLANHQRIHLMPLMTLGDFINTAARSYLILTDSAGTVEEATVFHRPVLLLRQNTERPEALFAQTTKIVGTDPTSIQQAMFDLLNDKHLYRTMVSESADIFGDGHAAERIVAELKKRFIK</sequence>
<keyword evidence="7" id="KW-1185">Reference proteome</keyword>
<dbReference type="PANTHER" id="PTHR43174:SF2">
    <property type="entry name" value="UDP-N-ACETYLGLUCOSAMINE 2-EPIMERASE"/>
    <property type="match status" value="1"/>
</dbReference>
<reference evidence="6 7" key="1">
    <citation type="journal article" date="2021" name="Sci. Rep.">
        <title>The distribution of antibiotic resistance genes in chicken gut microbiota commensals.</title>
        <authorList>
            <person name="Juricova H."/>
            <person name="Matiasovicova J."/>
            <person name="Kubasova T."/>
            <person name="Cejkova D."/>
            <person name="Rychlik I."/>
        </authorList>
    </citation>
    <scope>NUCLEOTIDE SEQUENCE [LARGE SCALE GENOMIC DNA]</scope>
    <source>
        <strain evidence="6 7">An810</strain>
    </source>
</reference>
<dbReference type="GO" id="GO:0008761">
    <property type="term" value="F:UDP-N-acetylglucosamine 2-epimerase activity"/>
    <property type="evidence" value="ECO:0007669"/>
    <property type="project" value="UniProtKB-EC"/>
</dbReference>
<dbReference type="NCBIfam" id="TIGR00236">
    <property type="entry name" value="wecB"/>
    <property type="match status" value="1"/>
</dbReference>
<protein>
    <recommendedName>
        <fullName evidence="3">UDP-N-acetylglucosamine 2-epimerase (non-hydrolyzing)</fullName>
        <ecNumber evidence="3">5.1.3.14</ecNumber>
    </recommendedName>
</protein>
<dbReference type="EMBL" id="JACJJQ010000002">
    <property type="protein sequence ID" value="MBM6753291.1"/>
    <property type="molecule type" value="Genomic_DNA"/>
</dbReference>
<evidence type="ECO:0000256" key="1">
    <source>
        <dbReference type="ARBA" id="ARBA00023235"/>
    </source>
</evidence>
<dbReference type="EC" id="5.1.3.14" evidence="3"/>
<dbReference type="InterPro" id="IPR029767">
    <property type="entry name" value="WecB-like"/>
</dbReference>
<accession>A0ABS2EMJ4</accession>
<dbReference type="PANTHER" id="PTHR43174">
    <property type="entry name" value="UDP-N-ACETYLGLUCOSAMINE 2-EPIMERASE"/>
    <property type="match status" value="1"/>
</dbReference>
<name>A0ABS2EMJ4_9LACO</name>
<comment type="similarity">
    <text evidence="2 4">Belongs to the UDP-N-acetylglucosamine 2-epimerase family.</text>
</comment>
<evidence type="ECO:0000313" key="6">
    <source>
        <dbReference type="EMBL" id="MBM6753291.1"/>
    </source>
</evidence>